<dbReference type="EMBL" id="DF820487">
    <property type="protein sequence ID" value="GAK30679.1"/>
    <property type="molecule type" value="Genomic_DNA"/>
</dbReference>
<dbReference type="OrthoDB" id="213028at2"/>
<reference evidence="2" key="1">
    <citation type="journal article" date="2014" name="Genome Announc.">
        <title>Draft genome sequence of Weissella oryzae SG25T, isolated from fermented rice grains.</title>
        <authorList>
            <person name="Tanizawa Y."/>
            <person name="Fujisawa T."/>
            <person name="Mochizuki T."/>
            <person name="Kaminuma E."/>
            <person name="Suzuki Y."/>
            <person name="Nakamura Y."/>
            <person name="Tohno M."/>
        </authorList>
    </citation>
    <scope>NUCLEOTIDE SEQUENCE [LARGE SCALE GENOMIC DNA]</scope>
    <source>
        <strain evidence="2">DSM 25784 / JCM 18191 / LMG 30913 / SG25</strain>
    </source>
</reference>
<dbReference type="AlphaFoldDB" id="A0A069CT89"/>
<dbReference type="eggNOG" id="COG1959">
    <property type="taxonomic scope" value="Bacteria"/>
</dbReference>
<dbReference type="InterPro" id="IPR036390">
    <property type="entry name" value="WH_DNA-bd_sf"/>
</dbReference>
<organism evidence="1 2">
    <name type="scientific">Weissella oryzae (strain DSM 25784 / JCM 18191 / LMG 30913 / SG25)</name>
    <dbReference type="NCBI Taxonomy" id="1329250"/>
    <lineage>
        <taxon>Bacteria</taxon>
        <taxon>Bacillati</taxon>
        <taxon>Bacillota</taxon>
        <taxon>Bacilli</taxon>
        <taxon>Lactobacillales</taxon>
        <taxon>Lactobacillaceae</taxon>
        <taxon>Weissella</taxon>
    </lineage>
</organism>
<dbReference type="PANTHER" id="PTHR33221:SF15">
    <property type="entry name" value="HTH-TYPE TRANSCRIPTIONAL REGULATOR YWGB-RELATED"/>
    <property type="match status" value="1"/>
</dbReference>
<dbReference type="GO" id="GO:0003700">
    <property type="term" value="F:DNA-binding transcription factor activity"/>
    <property type="evidence" value="ECO:0007669"/>
    <property type="project" value="TreeGrafter"/>
</dbReference>
<dbReference type="PANTHER" id="PTHR33221">
    <property type="entry name" value="WINGED HELIX-TURN-HELIX TRANSCRIPTIONAL REGULATOR, RRF2 FAMILY"/>
    <property type="match status" value="1"/>
</dbReference>
<sequence>MKSSTQLSDAVHILAYIEIFKDSHALSSEQIAQSVATNPTNVRKIMAQLRKANLIQTTVGKPNPKLALKASAISLFDIYRAISNDDLLLQIDGKTNINCLVGANIQTALDQAYQQVQQAAELEMRNVSLDMIIKNILQASKN</sequence>
<dbReference type="STRING" id="1329250.WOSG25_041190"/>
<evidence type="ECO:0000313" key="1">
    <source>
        <dbReference type="EMBL" id="GAK30679.1"/>
    </source>
</evidence>
<dbReference type="Pfam" id="PF02082">
    <property type="entry name" value="Rrf2"/>
    <property type="match status" value="1"/>
</dbReference>
<dbReference type="Gene3D" id="1.10.10.10">
    <property type="entry name" value="Winged helix-like DNA-binding domain superfamily/Winged helix DNA-binding domain"/>
    <property type="match status" value="1"/>
</dbReference>
<dbReference type="SUPFAM" id="SSF46785">
    <property type="entry name" value="Winged helix' DNA-binding domain"/>
    <property type="match status" value="1"/>
</dbReference>
<name>A0A069CT89_WEIOS</name>
<protein>
    <submittedName>
        <fullName evidence="1">Transcriptional regulator</fullName>
    </submittedName>
</protein>
<accession>A0A069CT89</accession>
<dbReference type="GO" id="GO:0005829">
    <property type="term" value="C:cytosol"/>
    <property type="evidence" value="ECO:0007669"/>
    <property type="project" value="TreeGrafter"/>
</dbReference>
<gene>
    <name evidence="1" type="ORF">WOSG25_041190</name>
</gene>
<dbReference type="PROSITE" id="PS51197">
    <property type="entry name" value="HTH_RRF2_2"/>
    <property type="match status" value="1"/>
</dbReference>
<proteinExistence type="predicted"/>
<dbReference type="Proteomes" id="UP000030643">
    <property type="component" value="Unassembled WGS sequence"/>
</dbReference>
<dbReference type="InterPro" id="IPR036388">
    <property type="entry name" value="WH-like_DNA-bd_sf"/>
</dbReference>
<dbReference type="InterPro" id="IPR000944">
    <property type="entry name" value="Tscrpt_reg_Rrf2"/>
</dbReference>
<keyword evidence="2" id="KW-1185">Reference proteome</keyword>
<evidence type="ECO:0000313" key="2">
    <source>
        <dbReference type="Proteomes" id="UP000030643"/>
    </source>
</evidence>
<dbReference type="RefSeq" id="WP_027698770.1">
    <property type="nucleotide sequence ID" value="NZ_DF820487.1"/>
</dbReference>